<name>A0A165F864_EXIGL</name>
<dbReference type="STRING" id="1314781.A0A165F864"/>
<dbReference type="PANTHER" id="PTHR21325">
    <property type="entry name" value="PHOSPHOLIPASE B, PLB1"/>
    <property type="match status" value="1"/>
</dbReference>
<dbReference type="Gene3D" id="3.40.50.1110">
    <property type="entry name" value="SGNH hydrolase"/>
    <property type="match status" value="1"/>
</dbReference>
<dbReference type="EMBL" id="KV426097">
    <property type="protein sequence ID" value="KZV88555.1"/>
    <property type="molecule type" value="Genomic_DNA"/>
</dbReference>
<dbReference type="SUPFAM" id="SSF52266">
    <property type="entry name" value="SGNH hydrolase"/>
    <property type="match status" value="1"/>
</dbReference>
<protein>
    <recommendedName>
        <fullName evidence="3">SGNH hydrolase</fullName>
    </recommendedName>
</protein>
<gene>
    <name evidence="1" type="ORF">EXIGLDRAFT_678820</name>
</gene>
<evidence type="ECO:0000313" key="2">
    <source>
        <dbReference type="Proteomes" id="UP000077266"/>
    </source>
</evidence>
<dbReference type="OrthoDB" id="10265800at2759"/>
<dbReference type="AlphaFoldDB" id="A0A165F864"/>
<proteinExistence type="predicted"/>
<dbReference type="InterPro" id="IPR001087">
    <property type="entry name" value="GDSL"/>
</dbReference>
<dbReference type="Pfam" id="PF00657">
    <property type="entry name" value="Lipase_GDSL"/>
    <property type="match status" value="1"/>
</dbReference>
<dbReference type="InParanoid" id="A0A165F864"/>
<reference evidence="1 2" key="1">
    <citation type="journal article" date="2016" name="Mol. Biol. Evol.">
        <title>Comparative Genomics of Early-Diverging Mushroom-Forming Fungi Provides Insights into the Origins of Lignocellulose Decay Capabilities.</title>
        <authorList>
            <person name="Nagy L.G."/>
            <person name="Riley R."/>
            <person name="Tritt A."/>
            <person name="Adam C."/>
            <person name="Daum C."/>
            <person name="Floudas D."/>
            <person name="Sun H."/>
            <person name="Yadav J.S."/>
            <person name="Pangilinan J."/>
            <person name="Larsson K.H."/>
            <person name="Matsuura K."/>
            <person name="Barry K."/>
            <person name="Labutti K."/>
            <person name="Kuo R."/>
            <person name="Ohm R.A."/>
            <person name="Bhattacharya S.S."/>
            <person name="Shirouzu T."/>
            <person name="Yoshinaga Y."/>
            <person name="Martin F.M."/>
            <person name="Grigoriev I.V."/>
            <person name="Hibbett D.S."/>
        </authorList>
    </citation>
    <scope>NUCLEOTIDE SEQUENCE [LARGE SCALE GENOMIC DNA]</scope>
    <source>
        <strain evidence="1 2">HHB12029</strain>
    </source>
</reference>
<dbReference type="PANTHER" id="PTHR21325:SF31">
    <property type="entry name" value="GH22081P-RELATED"/>
    <property type="match status" value="1"/>
</dbReference>
<organism evidence="1 2">
    <name type="scientific">Exidia glandulosa HHB12029</name>
    <dbReference type="NCBI Taxonomy" id="1314781"/>
    <lineage>
        <taxon>Eukaryota</taxon>
        <taxon>Fungi</taxon>
        <taxon>Dikarya</taxon>
        <taxon>Basidiomycota</taxon>
        <taxon>Agaricomycotina</taxon>
        <taxon>Agaricomycetes</taxon>
        <taxon>Auriculariales</taxon>
        <taxon>Exidiaceae</taxon>
        <taxon>Exidia</taxon>
    </lineage>
</organism>
<dbReference type="GO" id="GO:0006644">
    <property type="term" value="P:phospholipid metabolic process"/>
    <property type="evidence" value="ECO:0007669"/>
    <property type="project" value="TreeGrafter"/>
</dbReference>
<dbReference type="GO" id="GO:0004620">
    <property type="term" value="F:phospholipase activity"/>
    <property type="evidence" value="ECO:0007669"/>
    <property type="project" value="InterPro"/>
</dbReference>
<accession>A0A165F864</accession>
<sequence length="366" mass="39241">MPVERRATGTYVTSLSQCPAVAARTTAAKSVHDLRPDEFSVTMAIGDSITAGCFAKGIQTNPLDTLDEWRGVSYAGGGDAGAVTIPNLIKHYNPALTGGAVGNHGIELCFGPLCPIGPVGWDPTVDQLNAAQSGALATNLLHMVKDYLVPQVKARNISASAFKYLNLQIGSNDLCQLCAESLVPTGADLFESSVRDALEYVRSNIPNTVVNVIGQIPVSQIYPLTLNQPYCSQLVPLPHENIECSCALLPGAVGNATRTLMDNLQAQFDARLLKIVKDYQTKAYPDFVAIWQPLPLPLAQFPIESLSNVDCFHPSAKTHERVAAAGWNRLTLDAAARGETFTWEDVPTVRCLEAGDRIQTKGALGL</sequence>
<dbReference type="Proteomes" id="UP000077266">
    <property type="component" value="Unassembled WGS sequence"/>
</dbReference>
<keyword evidence="2" id="KW-1185">Reference proteome</keyword>
<evidence type="ECO:0000313" key="1">
    <source>
        <dbReference type="EMBL" id="KZV88555.1"/>
    </source>
</evidence>
<dbReference type="InterPro" id="IPR036514">
    <property type="entry name" value="SGNH_hydro_sf"/>
</dbReference>
<dbReference type="InterPro" id="IPR038885">
    <property type="entry name" value="PLB1"/>
</dbReference>
<evidence type="ECO:0008006" key="3">
    <source>
        <dbReference type="Google" id="ProtNLM"/>
    </source>
</evidence>